<reference evidence="3" key="1">
    <citation type="submission" date="2015-08" db="UniProtKB">
        <authorList>
            <consortium name="WormBaseParasite"/>
        </authorList>
    </citation>
    <scope>IDENTIFICATION</scope>
</reference>
<dbReference type="STRING" id="6248.A0A0K0DSD9"/>
<evidence type="ECO:0000313" key="2">
    <source>
        <dbReference type="Proteomes" id="UP000035681"/>
    </source>
</evidence>
<evidence type="ECO:0000259" key="1">
    <source>
        <dbReference type="PROSITE" id="PS50052"/>
    </source>
</evidence>
<dbReference type="Proteomes" id="UP000035681">
    <property type="component" value="Unplaced"/>
</dbReference>
<dbReference type="InterPro" id="IPR050716">
    <property type="entry name" value="MAGUK"/>
</dbReference>
<dbReference type="PANTHER" id="PTHR23122">
    <property type="entry name" value="MEMBRANE-ASSOCIATED GUANYLATE KINASE MAGUK"/>
    <property type="match status" value="1"/>
</dbReference>
<dbReference type="InterPro" id="IPR008145">
    <property type="entry name" value="GK/Ca_channel_bsu"/>
</dbReference>
<dbReference type="WBParaSite" id="TCONS_00010019.p1">
    <property type="protein sequence ID" value="TCONS_00010019.p1"/>
    <property type="gene ID" value="XLOC_007716"/>
</dbReference>
<feature type="domain" description="Guanylate kinase-like" evidence="1">
    <location>
        <begin position="267"/>
        <end position="450"/>
    </location>
</feature>
<sequence>MSEFDKNELERLRMNADNMSHCLHSLIARIRDLEVKNGDPPMKISNYETDTSDCQVCSNETIKTDEKSGLKKKIIVTERVLTTKTFHSLPHNSLFNDKNMDKMEDGYDEEVVVNNKLPISYNNKNVECNNERRIIKIPGNVVHKLNLEFVDGKYINKNCPSKIETNINIGDVIETVNDKQLTNRNQLLGSNSDLNLVVRSSNIGEGNTTFIKVMDNNCCSKIGDILEVLDKDDDFFIVRNIKNLKNVFTLPKSILHLNVSLINPFPRRTICLVGSKSVGKNSIKQLLLKKYGNVFSTIIPYTSRERINGEIEGINYNYVTKEDLQSRIRNNDLFEFGEYDGELYGSSKSDIRRLIRSGKIVILDASINGVKNLFTREFMPFVICIKAPPLYELIELHHNVYTTGKTKVELEKIYRSSEKFCNSDNRNLFDVTIINRNHDLTVQRILSALDNLKCQSQWTPTSWIS</sequence>
<name>A0A0K0DSD9_STRER</name>
<dbReference type="SMART" id="SM00072">
    <property type="entry name" value="GuKc"/>
    <property type="match status" value="1"/>
</dbReference>
<dbReference type="WBParaSite" id="SSTP_0000015000.1">
    <property type="protein sequence ID" value="SSTP_0000015000.1"/>
    <property type="gene ID" value="SSTP_0000015000"/>
</dbReference>
<dbReference type="Pfam" id="PF00625">
    <property type="entry name" value="Guanylate_kin"/>
    <property type="match status" value="1"/>
</dbReference>
<evidence type="ECO:0000313" key="3">
    <source>
        <dbReference type="WBParaSite" id="SSTP_0000015000.1"/>
    </source>
</evidence>
<dbReference type="AlphaFoldDB" id="A0A0K0DSD9"/>
<dbReference type="SUPFAM" id="SSF52540">
    <property type="entry name" value="P-loop containing nucleoside triphosphate hydrolases"/>
    <property type="match status" value="1"/>
</dbReference>
<dbReference type="InterPro" id="IPR027417">
    <property type="entry name" value="P-loop_NTPase"/>
</dbReference>
<dbReference type="InterPro" id="IPR008144">
    <property type="entry name" value="Guanylate_kin-like_dom"/>
</dbReference>
<accession>A0A0K0DSD9</accession>
<organism evidence="3">
    <name type="scientific">Strongyloides stercoralis</name>
    <name type="common">Threadworm</name>
    <dbReference type="NCBI Taxonomy" id="6248"/>
    <lineage>
        <taxon>Eukaryota</taxon>
        <taxon>Metazoa</taxon>
        <taxon>Ecdysozoa</taxon>
        <taxon>Nematoda</taxon>
        <taxon>Chromadorea</taxon>
        <taxon>Rhabditida</taxon>
        <taxon>Tylenchina</taxon>
        <taxon>Panagrolaimomorpha</taxon>
        <taxon>Strongyloidoidea</taxon>
        <taxon>Strongyloididae</taxon>
        <taxon>Strongyloides</taxon>
    </lineage>
</organism>
<dbReference type="Gene3D" id="3.40.50.300">
    <property type="entry name" value="P-loop containing nucleotide triphosphate hydrolases"/>
    <property type="match status" value="1"/>
</dbReference>
<evidence type="ECO:0000313" key="4">
    <source>
        <dbReference type="WBParaSite" id="TCONS_00010019.p1"/>
    </source>
</evidence>
<protein>
    <submittedName>
        <fullName evidence="3 4">Guanylate kinase-like domain-containing protein</fullName>
    </submittedName>
</protein>
<proteinExistence type="predicted"/>
<keyword evidence="2" id="KW-1185">Reference proteome</keyword>
<dbReference type="PROSITE" id="PS50052">
    <property type="entry name" value="GUANYLATE_KINASE_2"/>
    <property type="match status" value="1"/>
</dbReference>